<dbReference type="Proteomes" id="UP000288716">
    <property type="component" value="Unassembled WGS sequence"/>
</dbReference>
<dbReference type="GO" id="GO:0004222">
    <property type="term" value="F:metalloendopeptidase activity"/>
    <property type="evidence" value="ECO:0007669"/>
    <property type="project" value="UniProtKB-UniRule"/>
</dbReference>
<dbReference type="PANTHER" id="PTHR10127:SF780">
    <property type="entry name" value="METALLOENDOPEPTIDASE"/>
    <property type="match status" value="1"/>
</dbReference>
<keyword evidence="3 6" id="KW-0378">Hydrolase</keyword>
<comment type="caution">
    <text evidence="6">Lacks conserved residue(s) required for the propagation of feature annotation.</text>
</comment>
<evidence type="ECO:0000256" key="1">
    <source>
        <dbReference type="ARBA" id="ARBA00022670"/>
    </source>
</evidence>
<dbReference type="PANTHER" id="PTHR10127">
    <property type="entry name" value="DISCOIDIN, CUB, EGF, LAMININ , AND ZINC METALLOPROTEASE DOMAIN CONTAINING"/>
    <property type="match status" value="1"/>
</dbReference>
<dbReference type="GO" id="GO:0008270">
    <property type="term" value="F:zinc ion binding"/>
    <property type="evidence" value="ECO:0007669"/>
    <property type="project" value="UniProtKB-UniRule"/>
</dbReference>
<dbReference type="EC" id="3.4.24.-" evidence="7"/>
<sequence length="174" mass="20698">MNNAIKYPDDDGSFIIIDRTESLCSSTIGWRRYKPAYSHLKDCKYPREYLHELTHTLGFAHEHQRPDRDSYVKVYEEKVIDQRQIVSFKIRPASRKYNYSLYPYDYNSIMHYETNAGVYKSDYSIVSRDESVFKTANIGPKETYSEIDKQQLRDIYSCSFNEFVDSWKTFQTLS</sequence>
<evidence type="ECO:0000256" key="3">
    <source>
        <dbReference type="ARBA" id="ARBA00022801"/>
    </source>
</evidence>
<feature type="binding site" evidence="6">
    <location>
        <position position="55"/>
    </location>
    <ligand>
        <name>Zn(2+)</name>
        <dbReference type="ChEBI" id="CHEBI:29105"/>
        <note>catalytic</note>
    </ligand>
</feature>
<dbReference type="AlphaFoldDB" id="A0A443RS84"/>
<evidence type="ECO:0000259" key="8">
    <source>
        <dbReference type="PROSITE" id="PS51864"/>
    </source>
</evidence>
<name>A0A443RS84_9ACAR</name>
<reference evidence="9 10" key="1">
    <citation type="journal article" date="2018" name="Gigascience">
        <title>Genomes of trombidid mites reveal novel predicted allergens and laterally-transferred genes associated with secondary metabolism.</title>
        <authorList>
            <person name="Dong X."/>
            <person name="Chaisiri K."/>
            <person name="Xia D."/>
            <person name="Armstrong S.D."/>
            <person name="Fang Y."/>
            <person name="Donnelly M.J."/>
            <person name="Kadowaki T."/>
            <person name="McGarry J.W."/>
            <person name="Darby A.C."/>
            <person name="Makepeace B.L."/>
        </authorList>
    </citation>
    <scope>NUCLEOTIDE SEQUENCE [LARGE SCALE GENOMIC DNA]</scope>
    <source>
        <strain evidence="9">UoL-UT</strain>
    </source>
</reference>
<evidence type="ECO:0000256" key="5">
    <source>
        <dbReference type="ARBA" id="ARBA00023049"/>
    </source>
</evidence>
<dbReference type="VEuPathDB" id="VectorBase:LDEU013849"/>
<keyword evidence="5 6" id="KW-0482">Metalloprotease</keyword>
<evidence type="ECO:0000313" key="10">
    <source>
        <dbReference type="Proteomes" id="UP000288716"/>
    </source>
</evidence>
<dbReference type="OrthoDB" id="291007at2759"/>
<evidence type="ECO:0000256" key="4">
    <source>
        <dbReference type="ARBA" id="ARBA00022833"/>
    </source>
</evidence>
<accession>A0A443RS84</accession>
<dbReference type="InterPro" id="IPR024079">
    <property type="entry name" value="MetalloPept_cat_dom_sf"/>
</dbReference>
<dbReference type="GO" id="GO:0006508">
    <property type="term" value="P:proteolysis"/>
    <property type="evidence" value="ECO:0007669"/>
    <property type="project" value="UniProtKB-KW"/>
</dbReference>
<organism evidence="9 10">
    <name type="scientific">Leptotrombidium deliense</name>
    <dbReference type="NCBI Taxonomy" id="299467"/>
    <lineage>
        <taxon>Eukaryota</taxon>
        <taxon>Metazoa</taxon>
        <taxon>Ecdysozoa</taxon>
        <taxon>Arthropoda</taxon>
        <taxon>Chelicerata</taxon>
        <taxon>Arachnida</taxon>
        <taxon>Acari</taxon>
        <taxon>Acariformes</taxon>
        <taxon>Trombidiformes</taxon>
        <taxon>Prostigmata</taxon>
        <taxon>Anystina</taxon>
        <taxon>Parasitengona</taxon>
        <taxon>Trombiculoidea</taxon>
        <taxon>Trombiculidae</taxon>
        <taxon>Leptotrombidium</taxon>
    </lineage>
</organism>
<comment type="caution">
    <text evidence="9">The sequence shown here is derived from an EMBL/GenBank/DDBJ whole genome shotgun (WGS) entry which is preliminary data.</text>
</comment>
<keyword evidence="2 6" id="KW-0479">Metal-binding</keyword>
<dbReference type="Gene3D" id="3.40.390.10">
    <property type="entry name" value="Collagenase (Catalytic Domain)"/>
    <property type="match status" value="1"/>
</dbReference>
<dbReference type="InterPro" id="IPR001506">
    <property type="entry name" value="Peptidase_M12A"/>
</dbReference>
<dbReference type="Pfam" id="PF01400">
    <property type="entry name" value="Astacin"/>
    <property type="match status" value="1"/>
</dbReference>
<evidence type="ECO:0000313" key="9">
    <source>
        <dbReference type="EMBL" id="RWS18191.1"/>
    </source>
</evidence>
<protein>
    <recommendedName>
        <fullName evidence="7">Metalloendopeptidase</fullName>
        <ecNumber evidence="7">3.4.24.-</ecNumber>
    </recommendedName>
</protein>
<evidence type="ECO:0000256" key="6">
    <source>
        <dbReference type="PROSITE-ProRule" id="PRU01211"/>
    </source>
</evidence>
<feature type="binding site" evidence="6">
    <location>
        <position position="61"/>
    </location>
    <ligand>
        <name>Zn(2+)</name>
        <dbReference type="ChEBI" id="CHEBI:29105"/>
        <note>catalytic</note>
    </ligand>
</feature>
<dbReference type="SUPFAM" id="SSF55486">
    <property type="entry name" value="Metalloproteases ('zincins'), catalytic domain"/>
    <property type="match status" value="1"/>
</dbReference>
<dbReference type="PRINTS" id="PR00480">
    <property type="entry name" value="ASTACIN"/>
</dbReference>
<feature type="binding site" evidence="6">
    <location>
        <position position="51"/>
    </location>
    <ligand>
        <name>Zn(2+)</name>
        <dbReference type="ChEBI" id="CHEBI:29105"/>
        <note>catalytic</note>
    </ligand>
</feature>
<keyword evidence="1 6" id="KW-0645">Protease</keyword>
<evidence type="ECO:0000256" key="7">
    <source>
        <dbReference type="RuleBase" id="RU361183"/>
    </source>
</evidence>
<dbReference type="EMBL" id="NCKV01044149">
    <property type="protein sequence ID" value="RWS18191.1"/>
    <property type="molecule type" value="Genomic_DNA"/>
</dbReference>
<comment type="cofactor">
    <cofactor evidence="6 7">
        <name>Zn(2+)</name>
        <dbReference type="ChEBI" id="CHEBI:29105"/>
    </cofactor>
    <text evidence="6 7">Binds 1 zinc ion per subunit.</text>
</comment>
<evidence type="ECO:0000256" key="2">
    <source>
        <dbReference type="ARBA" id="ARBA00022723"/>
    </source>
</evidence>
<dbReference type="STRING" id="299467.A0A443RS84"/>
<feature type="domain" description="Peptidase M12A" evidence="8">
    <location>
        <begin position="1"/>
        <end position="159"/>
    </location>
</feature>
<dbReference type="PROSITE" id="PS51864">
    <property type="entry name" value="ASTACIN"/>
    <property type="match status" value="1"/>
</dbReference>
<gene>
    <name evidence="9" type="ORF">B4U80_07241</name>
</gene>
<keyword evidence="4 6" id="KW-0862">Zinc</keyword>
<proteinExistence type="predicted"/>
<feature type="active site" evidence="6">
    <location>
        <position position="52"/>
    </location>
</feature>
<keyword evidence="10" id="KW-1185">Reference proteome</keyword>